<sequence length="86" mass="9600">MIDSVRAEIAYRQERVRRDVAATRSATTTEQVEQAVHAAEDRPETAWDAYRRPSRSAARRPVPARKAQPAVPAAPRVRPRPGSAVR</sequence>
<organism evidence="2 3">
    <name type="scientific">Jiangella aurantiaca</name>
    <dbReference type="NCBI Taxonomy" id="2530373"/>
    <lineage>
        <taxon>Bacteria</taxon>
        <taxon>Bacillati</taxon>
        <taxon>Actinomycetota</taxon>
        <taxon>Actinomycetes</taxon>
        <taxon>Jiangellales</taxon>
        <taxon>Jiangellaceae</taxon>
        <taxon>Jiangella</taxon>
    </lineage>
</organism>
<dbReference type="EMBL" id="SMLB01000001">
    <property type="protein sequence ID" value="TDD73157.1"/>
    <property type="molecule type" value="Genomic_DNA"/>
</dbReference>
<feature type="compositionally biased region" description="Low complexity" evidence="1">
    <location>
        <begin position="59"/>
        <end position="86"/>
    </location>
</feature>
<name>A0A4V2YTD5_9ACTN</name>
<protein>
    <submittedName>
        <fullName evidence="2">Uncharacterized protein</fullName>
    </submittedName>
</protein>
<comment type="caution">
    <text evidence="2">The sequence shown here is derived from an EMBL/GenBank/DDBJ whole genome shotgun (WGS) entry which is preliminary data.</text>
</comment>
<evidence type="ECO:0000313" key="3">
    <source>
        <dbReference type="Proteomes" id="UP000295217"/>
    </source>
</evidence>
<feature type="region of interest" description="Disordered" evidence="1">
    <location>
        <begin position="21"/>
        <end position="86"/>
    </location>
</feature>
<proteinExistence type="predicted"/>
<feature type="compositionally biased region" description="Basic and acidic residues" evidence="1">
    <location>
        <begin position="38"/>
        <end position="51"/>
    </location>
</feature>
<evidence type="ECO:0000256" key="1">
    <source>
        <dbReference type="SAM" id="MobiDB-lite"/>
    </source>
</evidence>
<dbReference type="OrthoDB" id="10002969at2"/>
<dbReference type="RefSeq" id="WP_132101227.1">
    <property type="nucleotide sequence ID" value="NZ_SMLB01000001.1"/>
</dbReference>
<dbReference type="Proteomes" id="UP000295217">
    <property type="component" value="Unassembled WGS sequence"/>
</dbReference>
<gene>
    <name evidence="2" type="ORF">E1262_01385</name>
</gene>
<accession>A0A4V2YTD5</accession>
<evidence type="ECO:0000313" key="2">
    <source>
        <dbReference type="EMBL" id="TDD73157.1"/>
    </source>
</evidence>
<reference evidence="2 3" key="1">
    <citation type="submission" date="2019-02" db="EMBL/GenBank/DDBJ databases">
        <title>Draft genome sequences of novel Actinobacteria.</title>
        <authorList>
            <person name="Sahin N."/>
            <person name="Ay H."/>
            <person name="Saygin H."/>
        </authorList>
    </citation>
    <scope>NUCLEOTIDE SEQUENCE [LARGE SCALE GENOMIC DNA]</scope>
    <source>
        <strain evidence="2 3">8K307</strain>
    </source>
</reference>
<dbReference type="AlphaFoldDB" id="A0A4V2YTD5"/>
<keyword evidence="3" id="KW-1185">Reference proteome</keyword>